<dbReference type="STRING" id="1271860.SAMN05216174_101686"/>
<accession>A0A1G6K333</accession>
<reference evidence="2" key="1">
    <citation type="submission" date="2016-10" db="EMBL/GenBank/DDBJ databases">
        <authorList>
            <person name="Varghese N."/>
            <person name="Submissions S."/>
        </authorList>
    </citation>
    <scope>NUCLEOTIDE SEQUENCE [LARGE SCALE GENOMIC DNA]</scope>
    <source>
        <strain evidence="2">IBRC-M 10403</strain>
    </source>
</reference>
<protein>
    <submittedName>
        <fullName evidence="1">Uncharacterized protein</fullName>
    </submittedName>
</protein>
<dbReference type="OrthoDB" id="3618378at2"/>
<keyword evidence="2" id="KW-1185">Reference proteome</keyword>
<organism evidence="1 2">
    <name type="scientific">Actinokineospora iranica</name>
    <dbReference type="NCBI Taxonomy" id="1271860"/>
    <lineage>
        <taxon>Bacteria</taxon>
        <taxon>Bacillati</taxon>
        <taxon>Actinomycetota</taxon>
        <taxon>Actinomycetes</taxon>
        <taxon>Pseudonocardiales</taxon>
        <taxon>Pseudonocardiaceae</taxon>
        <taxon>Actinokineospora</taxon>
    </lineage>
</organism>
<sequence length="147" mass="16264">MTTPPVIICRTCDTALDRHTDDQGASYQHTLAAGPVDHDPVPVQAPPDWRGKCDFCLDTAEFVVPARDFTVPGLDRYMSLGNWAACSACALLIGANRWTNLINRAAATHHRRHGTEINEATRTHLGRLYRRLRANITGPIRPIGEQP</sequence>
<dbReference type="EMBL" id="FMZZ01000001">
    <property type="protein sequence ID" value="SDC25298.1"/>
    <property type="molecule type" value="Genomic_DNA"/>
</dbReference>
<dbReference type="RefSeq" id="WP_139190486.1">
    <property type="nucleotide sequence ID" value="NZ_FMZZ01000001.1"/>
</dbReference>
<gene>
    <name evidence="1" type="ORF">SAMN05216174_101686</name>
</gene>
<dbReference type="Proteomes" id="UP000199501">
    <property type="component" value="Unassembled WGS sequence"/>
</dbReference>
<dbReference type="AlphaFoldDB" id="A0A1G6K333"/>
<evidence type="ECO:0000313" key="2">
    <source>
        <dbReference type="Proteomes" id="UP000199501"/>
    </source>
</evidence>
<proteinExistence type="predicted"/>
<evidence type="ECO:0000313" key="1">
    <source>
        <dbReference type="EMBL" id="SDC25298.1"/>
    </source>
</evidence>
<name>A0A1G6K333_9PSEU</name>